<dbReference type="EMBL" id="JARBFT010000011">
    <property type="protein sequence ID" value="MDE1515530.1"/>
    <property type="molecule type" value="Genomic_DNA"/>
</dbReference>
<reference evidence="2 3" key="1">
    <citation type="submission" date="2023-02" db="EMBL/GenBank/DDBJ databases">
        <title>Vibrio intestini sp. nov., a close relative of Vibrio cholerae isolated from the intestine of Healthy Culter dabryi.</title>
        <authorList>
            <person name="Wu N."/>
        </authorList>
    </citation>
    <scope>NUCLEOTIDE SEQUENCE [LARGE SCALE GENOMIC DNA]</scope>
    <source>
        <strain evidence="2 3">DSL-7</strain>
    </source>
</reference>
<keyword evidence="3" id="KW-1185">Reference proteome</keyword>
<dbReference type="Proteomes" id="UP001216189">
    <property type="component" value="Unassembled WGS sequence"/>
</dbReference>
<dbReference type="RefSeq" id="WP_274723254.1">
    <property type="nucleotide sequence ID" value="NZ_JARBFT010000011.1"/>
</dbReference>
<gene>
    <name evidence="2" type="ORF">PUN32_10965</name>
</gene>
<feature type="chain" id="PRO_5047177055" evidence="1">
    <location>
        <begin position="22"/>
        <end position="288"/>
    </location>
</feature>
<evidence type="ECO:0000313" key="3">
    <source>
        <dbReference type="Proteomes" id="UP001216189"/>
    </source>
</evidence>
<dbReference type="PROSITE" id="PS51257">
    <property type="entry name" value="PROKAR_LIPOPROTEIN"/>
    <property type="match status" value="1"/>
</dbReference>
<accession>A0ABT5V1I7</accession>
<keyword evidence="1" id="KW-0732">Signal</keyword>
<dbReference type="InterPro" id="IPR011990">
    <property type="entry name" value="TPR-like_helical_dom_sf"/>
</dbReference>
<evidence type="ECO:0000313" key="2">
    <source>
        <dbReference type="EMBL" id="MDE1515530.1"/>
    </source>
</evidence>
<comment type="caution">
    <text evidence="2">The sequence shown here is derived from an EMBL/GenBank/DDBJ whole genome shotgun (WGS) entry which is preliminary data.</text>
</comment>
<feature type="signal peptide" evidence="1">
    <location>
        <begin position="1"/>
        <end position="21"/>
    </location>
</feature>
<evidence type="ECO:0000256" key="1">
    <source>
        <dbReference type="SAM" id="SignalP"/>
    </source>
</evidence>
<name>A0ABT5V1I7_9VIBR</name>
<proteinExistence type="predicted"/>
<protein>
    <submittedName>
        <fullName evidence="2">Secretion protein</fullName>
    </submittedName>
</protein>
<sequence>MHKGILLLSLMLLTGCSSLLPLDSASKPATQNYGQPLEFDEEQLLIKTNNQAGLIALYKRQLQQQQNPTTRFKLAQAYFDSGDPESTLFTLAPLTSGSTALPRDELFFLQGRAQYQLNLAEPAHESLLAALQANPDSGKTLNLIGILYAQQGERVKARASFNRARELMFDDVTIKNNLALLDIFEQDYQSAAARLLPIYLNGQADQTVTANLALAMAQIGSYEHLRSFYGQQYGDQELYQLYLNLRQVQLINPVTEAATTEPLTSHDSLSHSSVNLQAEEQVDASFVF</sequence>
<organism evidence="2 3">
    <name type="scientific">Vibrio chanodichtyis</name>
    <dbReference type="NCBI Taxonomy" id="3027932"/>
    <lineage>
        <taxon>Bacteria</taxon>
        <taxon>Pseudomonadati</taxon>
        <taxon>Pseudomonadota</taxon>
        <taxon>Gammaproteobacteria</taxon>
        <taxon>Vibrionales</taxon>
        <taxon>Vibrionaceae</taxon>
        <taxon>Vibrio</taxon>
    </lineage>
</organism>
<dbReference type="Gene3D" id="1.25.40.10">
    <property type="entry name" value="Tetratricopeptide repeat domain"/>
    <property type="match status" value="1"/>
</dbReference>
<dbReference type="SUPFAM" id="SSF48452">
    <property type="entry name" value="TPR-like"/>
    <property type="match status" value="1"/>
</dbReference>